<organism evidence="2 3">
    <name type="scientific">Hydrogenibacillus schlegelii</name>
    <name type="common">Bacillus schlegelii</name>
    <dbReference type="NCBI Taxonomy" id="1484"/>
    <lineage>
        <taxon>Bacteria</taxon>
        <taxon>Bacillati</taxon>
        <taxon>Bacillota</taxon>
        <taxon>Bacilli</taxon>
        <taxon>Bacillales</taxon>
        <taxon>Bacillales Family X. Incertae Sedis</taxon>
        <taxon>Hydrogenibacillus</taxon>
    </lineage>
</organism>
<proteinExistence type="predicted"/>
<dbReference type="AlphaFoldDB" id="A0A2T5G9E8"/>
<accession>A0A2T5G9E8</accession>
<evidence type="ECO:0000313" key="3">
    <source>
        <dbReference type="Proteomes" id="UP000244180"/>
    </source>
</evidence>
<name>A0A2T5G9E8_HYDSH</name>
<keyword evidence="1" id="KW-0812">Transmembrane</keyword>
<keyword evidence="1" id="KW-1133">Transmembrane helix</keyword>
<dbReference type="Proteomes" id="UP000244180">
    <property type="component" value="Unassembled WGS sequence"/>
</dbReference>
<evidence type="ECO:0000256" key="1">
    <source>
        <dbReference type="SAM" id="Phobius"/>
    </source>
</evidence>
<keyword evidence="1" id="KW-0472">Membrane</keyword>
<gene>
    <name evidence="2" type="ORF">HSCHL_2692</name>
</gene>
<feature type="transmembrane region" description="Helical" evidence="1">
    <location>
        <begin position="12"/>
        <end position="31"/>
    </location>
</feature>
<sequence length="41" mass="5180">MPINDQRIQPKDFNIIYFMYFTYKLFIKAYIVRYHYISPID</sequence>
<protein>
    <submittedName>
        <fullName evidence="2">Uncharacterized protein</fullName>
    </submittedName>
</protein>
<evidence type="ECO:0000313" key="2">
    <source>
        <dbReference type="EMBL" id="PTQ52806.1"/>
    </source>
</evidence>
<reference evidence="2 3" key="1">
    <citation type="submission" date="2017-08" db="EMBL/GenBank/DDBJ databases">
        <title>Burning lignite coal seam in the remote Altai Mountains harbors a hydrogen-driven thermophilic microbial community.</title>
        <authorList>
            <person name="Kadnikov V.V."/>
            <person name="Mardanov A.V."/>
            <person name="Ivasenko D."/>
            <person name="Beletsky A.V."/>
            <person name="Karnachuk O.V."/>
            <person name="Ravin N.V."/>
        </authorList>
    </citation>
    <scope>NUCLEOTIDE SEQUENCE [LARGE SCALE GENOMIC DNA]</scope>
    <source>
        <strain evidence="2">AL33</strain>
    </source>
</reference>
<comment type="caution">
    <text evidence="2">The sequence shown here is derived from an EMBL/GenBank/DDBJ whole genome shotgun (WGS) entry which is preliminary data.</text>
</comment>
<dbReference type="EMBL" id="PEBV01000022">
    <property type="protein sequence ID" value="PTQ52806.1"/>
    <property type="molecule type" value="Genomic_DNA"/>
</dbReference>